<dbReference type="EMBL" id="CP009110">
    <property type="protein sequence ID" value="AIJ24487.1"/>
    <property type="molecule type" value="Genomic_DNA"/>
</dbReference>
<gene>
    <name evidence="1" type="ORF">AMETH_4395</name>
</gene>
<dbReference type="InterPro" id="IPR036890">
    <property type="entry name" value="HATPase_C_sf"/>
</dbReference>
<reference evidence="1 2" key="1">
    <citation type="submission" date="2014-07" db="EMBL/GenBank/DDBJ databases">
        <title>Whole Genome Sequence of the Amycolatopsis methanolica 239.</title>
        <authorList>
            <person name="Tang B."/>
        </authorList>
    </citation>
    <scope>NUCLEOTIDE SEQUENCE [LARGE SCALE GENOMIC DNA]</scope>
    <source>
        <strain evidence="1 2">239</strain>
    </source>
</reference>
<dbReference type="Gene3D" id="3.30.565.10">
    <property type="entry name" value="Histidine kinase-like ATPase, C-terminal domain"/>
    <property type="match status" value="1"/>
</dbReference>
<dbReference type="AlphaFoldDB" id="A0A076N3C7"/>
<evidence type="ECO:0000313" key="2">
    <source>
        <dbReference type="Proteomes" id="UP000062973"/>
    </source>
</evidence>
<dbReference type="HOGENOM" id="CLU_1736729_0_0_11"/>
<dbReference type="OrthoDB" id="9896369at2"/>
<accession>A0A076N3C7</accession>
<dbReference type="STRING" id="1068978.AMETH_4395"/>
<dbReference type="PATRIC" id="fig|1068978.7.peg.4709"/>
<proteinExistence type="predicted"/>
<evidence type="ECO:0000313" key="1">
    <source>
        <dbReference type="EMBL" id="AIJ24487.1"/>
    </source>
</evidence>
<dbReference type="KEGG" id="amq:AMETH_4395"/>
<dbReference type="RefSeq" id="WP_017983323.1">
    <property type="nucleotide sequence ID" value="NZ_AQUL01000001.1"/>
</dbReference>
<keyword evidence="2" id="KW-1185">Reference proteome</keyword>
<organism evidence="1 2">
    <name type="scientific">Amycolatopsis methanolica 239</name>
    <dbReference type="NCBI Taxonomy" id="1068978"/>
    <lineage>
        <taxon>Bacteria</taxon>
        <taxon>Bacillati</taxon>
        <taxon>Actinomycetota</taxon>
        <taxon>Actinomycetes</taxon>
        <taxon>Pseudonocardiales</taxon>
        <taxon>Pseudonocardiaceae</taxon>
        <taxon>Amycolatopsis</taxon>
        <taxon>Amycolatopsis methanolica group</taxon>
    </lineage>
</organism>
<name>A0A076N3C7_AMYME</name>
<dbReference type="Proteomes" id="UP000062973">
    <property type="component" value="Chromosome"/>
</dbReference>
<sequence length="150" mass="15886">MTDFWIDDALQRVLNHPTDIRTLRESAATFLDGCTVETVTDALLVIDALASTAYEQGCLPATIRLVREGTESGWLRISLSAPGVELPSPDSGFGTGLHVLTTCAALWGRSGDGDRTALWAHLPLVAAVPAALHVAFTHGVAPDHRPAGHP</sequence>
<protein>
    <submittedName>
        <fullName evidence="1">Uncharacterized protein</fullName>
    </submittedName>
</protein>